<dbReference type="PANTHER" id="PTHR30383:SF24">
    <property type="entry name" value="THIOESTERASE 1_PROTEASE 1_LYSOPHOSPHOLIPASE L1"/>
    <property type="match status" value="1"/>
</dbReference>
<dbReference type="InterPro" id="IPR036514">
    <property type="entry name" value="SGNH_hydro_sf"/>
</dbReference>
<dbReference type="CDD" id="cd01822">
    <property type="entry name" value="Lysophospholipase_L1_like"/>
    <property type="match status" value="1"/>
</dbReference>
<dbReference type="Gene3D" id="3.40.50.1110">
    <property type="entry name" value="SGNH hydrolase"/>
    <property type="match status" value="1"/>
</dbReference>
<evidence type="ECO:0000256" key="1">
    <source>
        <dbReference type="SAM" id="SignalP"/>
    </source>
</evidence>
<dbReference type="KEGG" id="cmav:ABHF33_12000"/>
<dbReference type="RefSeq" id="WP_348944183.1">
    <property type="nucleotide sequence ID" value="NZ_CP157355.1"/>
</dbReference>
<dbReference type="Pfam" id="PF13472">
    <property type="entry name" value="Lipase_GDSL_2"/>
    <property type="match status" value="1"/>
</dbReference>
<dbReference type="InterPro" id="IPR013830">
    <property type="entry name" value="SGNH_hydro"/>
</dbReference>
<dbReference type="AlphaFoldDB" id="A0AAU7F7T2"/>
<feature type="signal peptide" evidence="1">
    <location>
        <begin position="1"/>
        <end position="20"/>
    </location>
</feature>
<dbReference type="GO" id="GO:0004622">
    <property type="term" value="F:phosphatidylcholine lysophospholipase activity"/>
    <property type="evidence" value="ECO:0007669"/>
    <property type="project" value="TreeGrafter"/>
</dbReference>
<dbReference type="InterPro" id="IPR051532">
    <property type="entry name" value="Ester_Hydrolysis_Enzymes"/>
</dbReference>
<proteinExistence type="predicted"/>
<feature type="domain" description="SGNH hydrolase-type esterase" evidence="2">
    <location>
        <begin position="27"/>
        <end position="186"/>
    </location>
</feature>
<dbReference type="EMBL" id="CP157355">
    <property type="protein sequence ID" value="XBL99782.1"/>
    <property type="molecule type" value="Genomic_DNA"/>
</dbReference>
<reference evidence="3" key="1">
    <citation type="submission" date="2024-05" db="EMBL/GenBank/DDBJ databases">
        <authorList>
            <person name="Yang L."/>
            <person name="Pan L."/>
        </authorList>
    </citation>
    <scope>NUCLEOTIDE SEQUENCE</scope>
    <source>
        <strain evidence="3">FCG-7</strain>
    </source>
</reference>
<keyword evidence="1" id="KW-0732">Signal</keyword>
<dbReference type="GO" id="GO:0006629">
    <property type="term" value="P:lipid metabolic process"/>
    <property type="evidence" value="ECO:0007669"/>
    <property type="project" value="InterPro"/>
</dbReference>
<accession>A0AAU7F7T2</accession>
<name>A0AAU7F7T2_9NEIS</name>
<dbReference type="SUPFAM" id="SSF52266">
    <property type="entry name" value="SGNH hydrolase"/>
    <property type="match status" value="1"/>
</dbReference>
<dbReference type="InterPro" id="IPR008265">
    <property type="entry name" value="Lipase_GDSL_AS"/>
</dbReference>
<dbReference type="PANTHER" id="PTHR30383">
    <property type="entry name" value="THIOESTERASE 1/PROTEASE 1/LYSOPHOSPHOLIPASE L1"/>
    <property type="match status" value="1"/>
</dbReference>
<feature type="chain" id="PRO_5043828992" evidence="1">
    <location>
        <begin position="21"/>
        <end position="200"/>
    </location>
</feature>
<organism evidence="3">
    <name type="scientific">Chitinibacter mangrovi</name>
    <dbReference type="NCBI Taxonomy" id="3153927"/>
    <lineage>
        <taxon>Bacteria</taxon>
        <taxon>Pseudomonadati</taxon>
        <taxon>Pseudomonadota</taxon>
        <taxon>Betaproteobacteria</taxon>
        <taxon>Neisseriales</taxon>
        <taxon>Chitinibacteraceae</taxon>
        <taxon>Chitinibacter</taxon>
    </lineage>
</organism>
<evidence type="ECO:0000259" key="2">
    <source>
        <dbReference type="Pfam" id="PF13472"/>
    </source>
</evidence>
<dbReference type="PROSITE" id="PS01098">
    <property type="entry name" value="LIPASE_GDSL_SER"/>
    <property type="match status" value="1"/>
</dbReference>
<evidence type="ECO:0000313" key="3">
    <source>
        <dbReference type="EMBL" id="XBL99782.1"/>
    </source>
</evidence>
<protein>
    <submittedName>
        <fullName evidence="3">Arylesterase</fullName>
    </submittedName>
</protein>
<sequence length="200" mass="21788">MFKRILISIGSALAMHAVQAAEPVILVFGDSLSAGYGIAANQAWPKLLEQNLAKQGKKYRIVNASVSGETTAGGLTRFPASLKQHQPKWVILALGSNDGLRGLPIASMKQNLGSMIKQAQNAGAKVHLIGMQMPPNYGASYTRQFAAAYPELAKTYKVSLSPFLLEPIIQQNRYFQPDQLHPTAAAQPILLQYILKDFQI</sequence>
<gene>
    <name evidence="3" type="ORF">ABHF33_12000</name>
</gene>